<keyword evidence="2" id="KW-1185">Reference proteome</keyword>
<evidence type="ECO:0000313" key="2">
    <source>
        <dbReference type="Proteomes" id="UP001139559"/>
    </source>
</evidence>
<dbReference type="AlphaFoldDB" id="A0A9X2BLJ9"/>
<proteinExistence type="predicted"/>
<evidence type="ECO:0000313" key="1">
    <source>
        <dbReference type="EMBL" id="MCK6264023.1"/>
    </source>
</evidence>
<accession>A0A9X2BLJ9</accession>
<name>A0A9X2BLJ9_9VIBR</name>
<dbReference type="Proteomes" id="UP001139559">
    <property type="component" value="Unassembled WGS sequence"/>
</dbReference>
<dbReference type="RefSeq" id="WP_248009105.1">
    <property type="nucleotide sequence ID" value="NZ_JAJHVV010000007.1"/>
</dbReference>
<organism evidence="1 2">
    <name type="scientific">Vibrio amylolyticus</name>
    <dbReference type="NCBI Taxonomy" id="2847292"/>
    <lineage>
        <taxon>Bacteria</taxon>
        <taxon>Pseudomonadati</taxon>
        <taxon>Pseudomonadota</taxon>
        <taxon>Gammaproteobacteria</taxon>
        <taxon>Vibrionales</taxon>
        <taxon>Vibrionaceae</taxon>
        <taxon>Vibrio</taxon>
    </lineage>
</organism>
<protein>
    <submittedName>
        <fullName evidence="1">Uncharacterized protein</fullName>
    </submittedName>
</protein>
<gene>
    <name evidence="1" type="ORF">KP803_12150</name>
</gene>
<sequence>MKKRRLPIPLILLIPIVLLGLVVIAGIYRFSLSDEDILQKFPQHAVVSNAIVSQVFGVNSSNPLTIQVPETNAFAFVNYLNEKNQKAIGQYDDGKTRGNILIDVELLRSFPLAKEPLFIAPFVVSNQGTGVFHYLALFRYDAMRDRMILADYAFLGDRIKVEALTIVAQLEDDLAEGVTTKEQLIAIELLTREPDQAMATAAKLETQNFYQVSDNYNLKLVLPSETEAPL</sequence>
<dbReference type="EMBL" id="JAJHVV010000007">
    <property type="protein sequence ID" value="MCK6264023.1"/>
    <property type="molecule type" value="Genomic_DNA"/>
</dbReference>
<comment type="caution">
    <text evidence="1">The sequence shown here is derived from an EMBL/GenBank/DDBJ whole genome shotgun (WGS) entry which is preliminary data.</text>
</comment>
<reference evidence="1" key="1">
    <citation type="submission" date="2021-11" db="EMBL/GenBank/DDBJ databases">
        <title>Vibrio ZSDE26 sp. nov. and Vibrio ZSDZ34 sp. nov., isolated from coastal seawater in Qingdao.</title>
        <authorList>
            <person name="Zhang P."/>
        </authorList>
    </citation>
    <scope>NUCLEOTIDE SEQUENCE</scope>
    <source>
        <strain evidence="1">ZSDE26</strain>
    </source>
</reference>